<evidence type="ECO:0000256" key="1">
    <source>
        <dbReference type="SAM" id="MobiDB-lite"/>
    </source>
</evidence>
<accession>A0A0L0H8E7</accession>
<keyword evidence="3" id="KW-1185">Reference proteome</keyword>
<reference evidence="2 3" key="1">
    <citation type="submission" date="2009-08" db="EMBL/GenBank/DDBJ databases">
        <title>The Genome Sequence of Spizellomyces punctatus strain DAOM BR117.</title>
        <authorList>
            <consortium name="The Broad Institute Genome Sequencing Platform"/>
            <person name="Russ C."/>
            <person name="Cuomo C."/>
            <person name="Shea T."/>
            <person name="Young S.K."/>
            <person name="Zeng Q."/>
            <person name="Koehrsen M."/>
            <person name="Haas B."/>
            <person name="Borodovsky M."/>
            <person name="Guigo R."/>
            <person name="Alvarado L."/>
            <person name="Berlin A."/>
            <person name="Bochicchio J."/>
            <person name="Borenstein D."/>
            <person name="Chapman S."/>
            <person name="Chen Z."/>
            <person name="Engels R."/>
            <person name="Freedman E."/>
            <person name="Gellesch M."/>
            <person name="Goldberg J."/>
            <person name="Griggs A."/>
            <person name="Gujja S."/>
            <person name="Heiman D."/>
            <person name="Hepburn T."/>
            <person name="Howarth C."/>
            <person name="Jen D."/>
            <person name="Larson L."/>
            <person name="Lewis B."/>
            <person name="Mehta T."/>
            <person name="Park D."/>
            <person name="Pearson M."/>
            <person name="Roberts A."/>
            <person name="Saif S."/>
            <person name="Shenoy N."/>
            <person name="Sisk P."/>
            <person name="Stolte C."/>
            <person name="Sykes S."/>
            <person name="Thomson T."/>
            <person name="Walk T."/>
            <person name="White J."/>
            <person name="Yandava C."/>
            <person name="Burger G."/>
            <person name="Gray M.W."/>
            <person name="Holland P.W.H."/>
            <person name="King N."/>
            <person name="Lang F.B.F."/>
            <person name="Roger A.J."/>
            <person name="Ruiz-Trillo I."/>
            <person name="Lander E."/>
            <person name="Nusbaum C."/>
        </authorList>
    </citation>
    <scope>NUCLEOTIDE SEQUENCE [LARGE SCALE GENOMIC DNA]</scope>
    <source>
        <strain evidence="2 3">DAOM BR117</strain>
    </source>
</reference>
<dbReference type="InParanoid" id="A0A0L0H8E7"/>
<evidence type="ECO:0000313" key="2">
    <source>
        <dbReference type="EMBL" id="KNC96963.1"/>
    </source>
</evidence>
<evidence type="ECO:0000313" key="3">
    <source>
        <dbReference type="Proteomes" id="UP000053201"/>
    </source>
</evidence>
<sequence length="771" mass="84268">MGTVDPQESLLVEQETPSSPNKVQESAVKDTTNDADMGTEQELELEKTEPAISSNGQPAELNGTLEPNHAGLADSDENLSDGPMPTPSGPRYPMTVAFGPRGGWYIRWSDGTSGWEHLPPTLHAKLNKRNSTLPGVRQMGMSDNNEWFVSFDDGSFATSGFPPRGRLFDALHNDADADVTNLVFAPGGGWLLTREDGTSVWERLPSGLSDLLKRRSKGDPPVDYVAISKLGGWFIRFEDRECEWEGLPPRLEKILIQTIRKSPKHLIVGLSPAEMNGYFIAVGTAYDTNIEHPNMRAALAWAREETTEDGSPVAQPEMNINYTVPLPSAPVASEEFEDLFRHAAGGDNSSTFGDNGGQDLDDDVVSSIGGGGSVVEVQLPSGSTRSSSLSLLTPNLEYAQVDGNVEAEEGGRLLLRAASGTLNTAPTQSKSRWSLGTSSTSTTSPAPAPATATAGLTSFFSSMSSVFSLSSGPKNETARGRSVTRGDARAVPNNKNSTSPNQQSRAEHDEYDGETDMMLDRVAQVKGQIQERTHPVFQNLDTLAYQLTTTRNATTDQLAETEYFVLYAEGWLEATDPSPLPNPWLNGWVEGKYGYSMDEITDAIQHYKTPTKTSNQEQSTIDHHLALSYIYEAQFRQSLLPQRSNSKSPKRDSGFGWDHSSPSSTHDTIIFLDPSTLSYTTPTIPETLVNGTSLYHLVTDLTRNTLSQDDIPPLRVFDNNGYWTLDNQQLWVVQKAKCKQVKCSVVDVPEDLREWIQSGQGKDVVLVDQGV</sequence>
<feature type="compositionally biased region" description="Low complexity" evidence="1">
    <location>
        <begin position="434"/>
        <end position="450"/>
    </location>
</feature>
<dbReference type="STRING" id="645134.A0A0L0H8E7"/>
<dbReference type="AlphaFoldDB" id="A0A0L0H8E7"/>
<dbReference type="VEuPathDB" id="FungiDB:SPPG_07784"/>
<feature type="compositionally biased region" description="Polar residues" evidence="1">
    <location>
        <begin position="493"/>
        <end position="504"/>
    </location>
</feature>
<feature type="region of interest" description="Disordered" evidence="1">
    <location>
        <begin position="641"/>
        <end position="663"/>
    </location>
</feature>
<organism evidence="2 3">
    <name type="scientific">Spizellomyces punctatus (strain DAOM BR117)</name>
    <dbReference type="NCBI Taxonomy" id="645134"/>
    <lineage>
        <taxon>Eukaryota</taxon>
        <taxon>Fungi</taxon>
        <taxon>Fungi incertae sedis</taxon>
        <taxon>Chytridiomycota</taxon>
        <taxon>Chytridiomycota incertae sedis</taxon>
        <taxon>Chytridiomycetes</taxon>
        <taxon>Spizellomycetales</taxon>
        <taxon>Spizellomycetaceae</taxon>
        <taxon>Spizellomyces</taxon>
    </lineage>
</organism>
<protein>
    <submittedName>
        <fullName evidence="2">Uncharacterized protein</fullName>
    </submittedName>
</protein>
<proteinExistence type="predicted"/>
<feature type="compositionally biased region" description="Basic and acidic residues" evidence="1">
    <location>
        <begin position="476"/>
        <end position="488"/>
    </location>
</feature>
<feature type="region of interest" description="Disordered" evidence="1">
    <location>
        <begin position="468"/>
        <end position="511"/>
    </location>
</feature>
<dbReference type="EMBL" id="KQ257466">
    <property type="protein sequence ID" value="KNC96963.1"/>
    <property type="molecule type" value="Genomic_DNA"/>
</dbReference>
<feature type="region of interest" description="Disordered" evidence="1">
    <location>
        <begin position="422"/>
        <end position="450"/>
    </location>
</feature>
<feature type="compositionally biased region" description="Polar residues" evidence="1">
    <location>
        <begin position="15"/>
        <end position="24"/>
    </location>
</feature>
<dbReference type="OrthoDB" id="415230at2759"/>
<feature type="region of interest" description="Disordered" evidence="1">
    <location>
        <begin position="1"/>
        <end position="91"/>
    </location>
</feature>
<dbReference type="RefSeq" id="XP_016605003.1">
    <property type="nucleotide sequence ID" value="XM_016755940.1"/>
</dbReference>
<name>A0A0L0H8E7_SPIPD</name>
<gene>
    <name evidence="2" type="ORF">SPPG_07784</name>
</gene>
<feature type="compositionally biased region" description="Polar residues" evidence="1">
    <location>
        <begin position="422"/>
        <end position="432"/>
    </location>
</feature>
<dbReference type="Proteomes" id="UP000053201">
    <property type="component" value="Unassembled WGS sequence"/>
</dbReference>
<dbReference type="GeneID" id="27690977"/>